<comment type="similarity">
    <text evidence="10">Belongs to the DHHC palmitoyltransferase family.</text>
</comment>
<comment type="catalytic activity">
    <reaction evidence="9 10">
        <text>L-cysteinyl-[protein] + hexadecanoyl-CoA = S-hexadecanoyl-L-cysteinyl-[protein] + CoA</text>
        <dbReference type="Rhea" id="RHEA:36683"/>
        <dbReference type="Rhea" id="RHEA-COMP:10131"/>
        <dbReference type="Rhea" id="RHEA-COMP:11032"/>
        <dbReference type="ChEBI" id="CHEBI:29950"/>
        <dbReference type="ChEBI" id="CHEBI:57287"/>
        <dbReference type="ChEBI" id="CHEBI:57379"/>
        <dbReference type="ChEBI" id="CHEBI:74151"/>
        <dbReference type="EC" id="2.3.1.225"/>
    </reaction>
</comment>
<feature type="compositionally biased region" description="Gly residues" evidence="11">
    <location>
        <begin position="395"/>
        <end position="408"/>
    </location>
</feature>
<dbReference type="PANTHER" id="PTHR22883">
    <property type="entry name" value="ZINC FINGER DHHC DOMAIN CONTAINING PROTEIN"/>
    <property type="match status" value="1"/>
</dbReference>
<feature type="region of interest" description="Disordered" evidence="11">
    <location>
        <begin position="391"/>
        <end position="533"/>
    </location>
</feature>
<evidence type="ECO:0000259" key="12">
    <source>
        <dbReference type="Pfam" id="PF01529"/>
    </source>
</evidence>
<comment type="domain">
    <text evidence="10">The DHHC domain is required for palmitoyltransferase activity.</text>
</comment>
<evidence type="ECO:0000313" key="13">
    <source>
        <dbReference type="EnsemblMetazoa" id="XP_022656095"/>
    </source>
</evidence>
<evidence type="ECO:0000313" key="14">
    <source>
        <dbReference type="Proteomes" id="UP000594260"/>
    </source>
</evidence>
<organism evidence="13 14">
    <name type="scientific">Varroa destructor</name>
    <name type="common">Honeybee mite</name>
    <dbReference type="NCBI Taxonomy" id="109461"/>
    <lineage>
        <taxon>Eukaryota</taxon>
        <taxon>Metazoa</taxon>
        <taxon>Ecdysozoa</taxon>
        <taxon>Arthropoda</taxon>
        <taxon>Chelicerata</taxon>
        <taxon>Arachnida</taxon>
        <taxon>Acari</taxon>
        <taxon>Parasitiformes</taxon>
        <taxon>Mesostigmata</taxon>
        <taxon>Gamasina</taxon>
        <taxon>Dermanyssoidea</taxon>
        <taxon>Varroidae</taxon>
        <taxon>Varroa</taxon>
    </lineage>
</organism>
<evidence type="ECO:0000256" key="7">
    <source>
        <dbReference type="ARBA" id="ARBA00023288"/>
    </source>
</evidence>
<dbReference type="CTD" id="351"/>
<dbReference type="GO" id="GO:0006612">
    <property type="term" value="P:protein targeting to membrane"/>
    <property type="evidence" value="ECO:0007669"/>
    <property type="project" value="TreeGrafter"/>
</dbReference>
<dbReference type="InParanoid" id="A0A7M7JRJ9"/>
<dbReference type="GO" id="GO:0019706">
    <property type="term" value="F:protein-cysteine S-palmitoyltransferase activity"/>
    <property type="evidence" value="ECO:0007669"/>
    <property type="project" value="UniProtKB-EC"/>
</dbReference>
<feature type="compositionally biased region" description="Low complexity" evidence="11">
    <location>
        <begin position="568"/>
        <end position="583"/>
    </location>
</feature>
<keyword evidence="4 10" id="KW-1133">Transmembrane helix</keyword>
<feature type="domain" description="Palmitoyltransferase DHHC" evidence="12">
    <location>
        <begin position="174"/>
        <end position="299"/>
    </location>
</feature>
<comment type="subcellular location">
    <subcellularLocation>
        <location evidence="1">Endomembrane system</location>
        <topology evidence="1">Multi-pass membrane protein</topology>
    </subcellularLocation>
</comment>
<dbReference type="PROSITE" id="PS50216">
    <property type="entry name" value="DHHC"/>
    <property type="match status" value="1"/>
</dbReference>
<feature type="transmembrane region" description="Helical" evidence="10">
    <location>
        <begin position="220"/>
        <end position="245"/>
    </location>
</feature>
<reference evidence="13" key="1">
    <citation type="submission" date="2021-01" db="UniProtKB">
        <authorList>
            <consortium name="EnsemblMetazoa"/>
        </authorList>
    </citation>
    <scope>IDENTIFICATION</scope>
</reference>
<sequence>MRQIGTPPLMRPHDSDTTGGGQRGHGGASGGRGGGGYGHPPQKSGRRQKRYEVFPGRNKFFCDGRLMMAKQTHVFLFTCTLIIGTCTLFFVFDCPYLFTNIGRWIPAVAGGLFIFVMLSLFRTSFSDPGVIPRATPEEAAHIEKQIEVPNGENSAALRPPPRTKEVTIHGQTVKLKYCFTCRIFRPPRASHCSLCDNCVDRFDHHCPWVGNCVGRRNYRYFYLFIVSLAALCIFIFACVITRLVFEARTKESLPDTLRDNPASCIECVVCFFSLWSILGLAGFHTYLTTANQTTNEDIKGSFSSRRGADVRNPYSQGSCIANCAGVLCAPIPPSLIARRSYVDSGSRITTIRPFSTVHASSKNGSQHNLAGGQQVAAGGIPLSQLDRVERMVSGDGRGGGGNNGGHGLGNLAMSTGQPDGLGPADSRHLVAHIGHPGHQSRATSAPPATWNPHLNSQQQQQQQHQQLHRQQQQFRGHDRAGTLPAQHIQGRSTGHNPVPVAVVPPHRSSHMANQSGSGAAGSGGGGPGSHMSSHEHVLAHTQQHQMVAPTGFYHATPHVDGCPVQQAQHQHQQHLAASHQKSAGLPPARVIASSNDFPSSILKQSSV</sequence>
<feature type="compositionally biased region" description="Polar residues" evidence="11">
    <location>
        <begin position="592"/>
        <end position="607"/>
    </location>
</feature>
<evidence type="ECO:0000256" key="5">
    <source>
        <dbReference type="ARBA" id="ARBA00023136"/>
    </source>
</evidence>
<evidence type="ECO:0000256" key="3">
    <source>
        <dbReference type="ARBA" id="ARBA00022692"/>
    </source>
</evidence>
<accession>A0A7M7JRJ9</accession>
<dbReference type="EnsemblMetazoa" id="XM_022800360">
    <property type="protein sequence ID" value="XP_022656095"/>
    <property type="gene ID" value="LOC111248282"/>
</dbReference>
<feature type="transmembrane region" description="Helical" evidence="10">
    <location>
        <begin position="104"/>
        <end position="121"/>
    </location>
</feature>
<evidence type="ECO:0000256" key="8">
    <source>
        <dbReference type="ARBA" id="ARBA00023315"/>
    </source>
</evidence>
<keyword evidence="6" id="KW-0564">Palmitate</keyword>
<evidence type="ECO:0000256" key="11">
    <source>
        <dbReference type="SAM" id="MobiDB-lite"/>
    </source>
</evidence>
<dbReference type="Proteomes" id="UP000594260">
    <property type="component" value="Unplaced"/>
</dbReference>
<keyword evidence="8 10" id="KW-0012">Acyltransferase</keyword>
<dbReference type="EC" id="2.3.1.225" evidence="10"/>
<proteinExistence type="inferred from homology"/>
<name>A0A7M7JRJ9_VARDE</name>
<feature type="transmembrane region" description="Helical" evidence="10">
    <location>
        <begin position="74"/>
        <end position="98"/>
    </location>
</feature>
<keyword evidence="5 10" id="KW-0472">Membrane</keyword>
<feature type="compositionally biased region" description="Low complexity" evidence="11">
    <location>
        <begin position="457"/>
        <end position="473"/>
    </location>
</feature>
<dbReference type="InterPro" id="IPR001594">
    <property type="entry name" value="Palmitoyltrfase_DHHC"/>
</dbReference>
<evidence type="ECO:0000256" key="2">
    <source>
        <dbReference type="ARBA" id="ARBA00022679"/>
    </source>
</evidence>
<evidence type="ECO:0000256" key="9">
    <source>
        <dbReference type="ARBA" id="ARBA00048048"/>
    </source>
</evidence>
<feature type="region of interest" description="Disordered" evidence="11">
    <location>
        <begin position="1"/>
        <end position="49"/>
    </location>
</feature>
<dbReference type="Pfam" id="PF01529">
    <property type="entry name" value="DHHC"/>
    <property type="match status" value="1"/>
</dbReference>
<evidence type="ECO:0000256" key="1">
    <source>
        <dbReference type="ARBA" id="ARBA00004127"/>
    </source>
</evidence>
<dbReference type="PANTHER" id="PTHR22883:SF43">
    <property type="entry name" value="PALMITOYLTRANSFERASE APP"/>
    <property type="match status" value="1"/>
</dbReference>
<evidence type="ECO:0000256" key="10">
    <source>
        <dbReference type="RuleBase" id="RU079119"/>
    </source>
</evidence>
<dbReference type="KEGG" id="vde:111248282"/>
<keyword evidence="2 10" id="KW-0808">Transferase</keyword>
<dbReference type="GO" id="GO:0005794">
    <property type="term" value="C:Golgi apparatus"/>
    <property type="evidence" value="ECO:0007669"/>
    <property type="project" value="TreeGrafter"/>
</dbReference>
<keyword evidence="7" id="KW-0449">Lipoprotein</keyword>
<evidence type="ECO:0000256" key="4">
    <source>
        <dbReference type="ARBA" id="ARBA00022989"/>
    </source>
</evidence>
<dbReference type="AlphaFoldDB" id="A0A7M7JRJ9"/>
<protein>
    <recommendedName>
        <fullName evidence="10">Palmitoyltransferase</fullName>
        <ecNumber evidence="10">2.3.1.225</ecNumber>
    </recommendedName>
</protein>
<keyword evidence="14" id="KW-1185">Reference proteome</keyword>
<evidence type="ECO:0000256" key="6">
    <source>
        <dbReference type="ARBA" id="ARBA00023139"/>
    </source>
</evidence>
<dbReference type="GO" id="GO:0005783">
    <property type="term" value="C:endoplasmic reticulum"/>
    <property type="evidence" value="ECO:0007669"/>
    <property type="project" value="TreeGrafter"/>
</dbReference>
<dbReference type="GeneID" id="111248282"/>
<feature type="compositionally biased region" description="Gly residues" evidence="11">
    <location>
        <begin position="18"/>
        <end position="38"/>
    </location>
</feature>
<keyword evidence="3 10" id="KW-0812">Transmembrane</keyword>
<dbReference type="RefSeq" id="XP_022656095.1">
    <property type="nucleotide sequence ID" value="XM_022800360.1"/>
</dbReference>
<dbReference type="InterPro" id="IPR039859">
    <property type="entry name" value="PFA4/ZDH16/20/ERF2-like"/>
</dbReference>
<feature type="region of interest" description="Disordered" evidence="11">
    <location>
        <begin position="568"/>
        <end position="607"/>
    </location>
</feature>
<feature type="compositionally biased region" description="Gly residues" evidence="11">
    <location>
        <begin position="518"/>
        <end position="528"/>
    </location>
</feature>
<dbReference type="OrthoDB" id="4096362at2759"/>